<dbReference type="Proteomes" id="UP000233387">
    <property type="component" value="Unassembled WGS sequence"/>
</dbReference>
<dbReference type="Gene3D" id="3.40.50.150">
    <property type="entry name" value="Vaccinia Virus protein VP39"/>
    <property type="match status" value="1"/>
</dbReference>
<evidence type="ECO:0000259" key="1">
    <source>
        <dbReference type="Pfam" id="PF18096"/>
    </source>
</evidence>
<accession>A0A2N3IJ72</accession>
<reference evidence="3 4" key="1">
    <citation type="submission" date="2017-06" db="EMBL/GenBank/DDBJ databases">
        <title>Raineya orbicola gen. nov., sp. nov. a slightly thermophilic bacterium of the phylum Bacteroidetes and the description of Raineyaceae fam. nov.</title>
        <authorList>
            <person name="Albuquerque L."/>
            <person name="Polonia A.R.M."/>
            <person name="Barroso C."/>
            <person name="Froufe H.J.C."/>
            <person name="Lage O."/>
            <person name="Lobo-Da-Cunha A."/>
            <person name="Egas C."/>
            <person name="Da Costa M.S."/>
        </authorList>
    </citation>
    <scope>NUCLEOTIDE SEQUENCE [LARGE SCALE GENOMIC DNA]</scope>
    <source>
        <strain evidence="3 4">SPSPC-11</strain>
    </source>
</reference>
<sequence>MQNLNELQTLLKQCLNVSWEKLPFVLQKYPAPLRKMLIEQIEGRKKIQHKIPSWQKISDLLFPATLSVEQCSSEKTAFFKANLLSGKTLIDLTGGFGVDTWAFAQTFEKVWYVEKNPDLFQITKHNFEVLGLTNVSLHNQTAQDFLQNFHEKVDSIYLDPARRDKQGKSIAQITDTEPNILELLPQLFEKTEKILLKTSPMFEIKEALKILPNVASVYVVSVQNECKEVLYLLQKNTQTQWHNVPIHTYNLLENQTESFTATYAKESELSVNLANTLSEYLYEPNSAILKAGFFKSIAERFALQKLHPHTHLYTHKEIITDFAGRIFRVKKMLSNPQRELAEIGSKWNILARNYPLSVAEICKKYKLQEGGNEFLIATTMQDNRKVLVWAERIV</sequence>
<dbReference type="AlphaFoldDB" id="A0A2N3IJ72"/>
<protein>
    <submittedName>
        <fullName evidence="3">Uncharacterized protein</fullName>
    </submittedName>
</protein>
<comment type="caution">
    <text evidence="3">The sequence shown here is derived from an EMBL/GenBank/DDBJ whole genome shotgun (WGS) entry which is preliminary data.</text>
</comment>
<dbReference type="Gene3D" id="1.10.10.1110">
    <property type="entry name" value="Methyltransferase PG1098, N-terminal domain"/>
    <property type="match status" value="1"/>
</dbReference>
<dbReference type="InterPro" id="IPR029063">
    <property type="entry name" value="SAM-dependent_MTases_sf"/>
</dbReference>
<dbReference type="EMBL" id="NKXO01000008">
    <property type="protein sequence ID" value="PKQ70283.1"/>
    <property type="molecule type" value="Genomic_DNA"/>
</dbReference>
<dbReference type="InterPro" id="IPR054168">
    <property type="entry name" value="PG_1098_Fer"/>
</dbReference>
<evidence type="ECO:0000313" key="4">
    <source>
        <dbReference type="Proteomes" id="UP000233387"/>
    </source>
</evidence>
<feature type="domain" description="THUMP-like" evidence="1">
    <location>
        <begin position="324"/>
        <end position="392"/>
    </location>
</feature>
<dbReference type="Pfam" id="PF03602">
    <property type="entry name" value="Cons_hypoth95"/>
    <property type="match status" value="1"/>
</dbReference>
<dbReference type="Pfam" id="PF18096">
    <property type="entry name" value="Thump_like"/>
    <property type="match status" value="1"/>
</dbReference>
<organism evidence="3 4">
    <name type="scientific">Raineya orbicola</name>
    <dbReference type="NCBI Taxonomy" id="2016530"/>
    <lineage>
        <taxon>Bacteria</taxon>
        <taxon>Pseudomonadati</taxon>
        <taxon>Bacteroidota</taxon>
        <taxon>Cytophagia</taxon>
        <taxon>Cytophagales</taxon>
        <taxon>Raineyaceae</taxon>
        <taxon>Raineya</taxon>
    </lineage>
</organism>
<dbReference type="InterPro" id="IPR041497">
    <property type="entry name" value="Thump-like"/>
</dbReference>
<proteinExistence type="predicted"/>
<dbReference type="SUPFAM" id="SSF53335">
    <property type="entry name" value="S-adenosyl-L-methionine-dependent methyltransferases"/>
    <property type="match status" value="1"/>
</dbReference>
<gene>
    <name evidence="3" type="ORF">Rain11_0662</name>
</gene>
<keyword evidence="4" id="KW-1185">Reference proteome</keyword>
<dbReference type="CDD" id="cd02440">
    <property type="entry name" value="AdoMet_MTases"/>
    <property type="match status" value="1"/>
</dbReference>
<evidence type="ECO:0000259" key="2">
    <source>
        <dbReference type="Pfam" id="PF22013"/>
    </source>
</evidence>
<evidence type="ECO:0000313" key="3">
    <source>
        <dbReference type="EMBL" id="PKQ70283.1"/>
    </source>
</evidence>
<dbReference type="OrthoDB" id="1000417at2"/>
<dbReference type="Pfam" id="PF22013">
    <property type="entry name" value="PG_1098_Fer"/>
    <property type="match status" value="1"/>
</dbReference>
<dbReference type="RefSeq" id="WP_101357924.1">
    <property type="nucleotide sequence ID" value="NZ_NKXO01000008.1"/>
</dbReference>
<name>A0A2N3IJ72_9BACT</name>
<feature type="domain" description="PG-1098 ferredoxin-like" evidence="2">
    <location>
        <begin position="280"/>
        <end position="322"/>
    </location>
</feature>